<comment type="subcellular location">
    <subcellularLocation>
        <location evidence="1">Cell membrane</location>
        <topology evidence="1">Multi-pass membrane protein</topology>
    </subcellularLocation>
</comment>
<feature type="transmembrane region" description="Helical" evidence="6">
    <location>
        <begin position="443"/>
        <end position="462"/>
    </location>
</feature>
<reference evidence="7 8" key="1">
    <citation type="submission" date="2019-03" db="EMBL/GenBank/DDBJ databases">
        <title>Genomics of glacier-inhabiting Cryobacterium strains.</title>
        <authorList>
            <person name="Liu Q."/>
            <person name="Xin Y.-H."/>
        </authorList>
    </citation>
    <scope>NUCLEOTIDE SEQUENCE [LARGE SCALE GENOMIC DNA]</scope>
    <source>
        <strain evidence="7 8">Hz16</strain>
    </source>
</reference>
<evidence type="ECO:0000313" key="7">
    <source>
        <dbReference type="EMBL" id="TFD66682.1"/>
    </source>
</evidence>
<dbReference type="EMBL" id="SOHL01000030">
    <property type="protein sequence ID" value="TFD66682.1"/>
    <property type="molecule type" value="Genomic_DNA"/>
</dbReference>
<evidence type="ECO:0000313" key="8">
    <source>
        <dbReference type="Proteomes" id="UP000297983"/>
    </source>
</evidence>
<feature type="transmembrane region" description="Helical" evidence="6">
    <location>
        <begin position="281"/>
        <end position="302"/>
    </location>
</feature>
<evidence type="ECO:0000256" key="1">
    <source>
        <dbReference type="ARBA" id="ARBA00004651"/>
    </source>
</evidence>
<keyword evidence="8" id="KW-1185">Reference proteome</keyword>
<dbReference type="AlphaFoldDB" id="A0A4R9ANP1"/>
<gene>
    <name evidence="7" type="ORF">E3T50_15960</name>
</gene>
<organism evidence="7 8">
    <name type="scientific">Cryobacterium gelidum</name>
    <dbReference type="NCBI Taxonomy" id="1259164"/>
    <lineage>
        <taxon>Bacteria</taxon>
        <taxon>Bacillati</taxon>
        <taxon>Actinomycetota</taxon>
        <taxon>Actinomycetes</taxon>
        <taxon>Micrococcales</taxon>
        <taxon>Microbacteriaceae</taxon>
        <taxon>Cryobacterium</taxon>
    </lineage>
</organism>
<name>A0A4R9ANP1_9MICO</name>
<dbReference type="PANTHER" id="PTHR30250:SF11">
    <property type="entry name" value="O-ANTIGEN TRANSPORTER-RELATED"/>
    <property type="match status" value="1"/>
</dbReference>
<evidence type="ECO:0000256" key="3">
    <source>
        <dbReference type="ARBA" id="ARBA00022692"/>
    </source>
</evidence>
<feature type="transmembrane region" description="Helical" evidence="6">
    <location>
        <begin position="21"/>
        <end position="42"/>
    </location>
</feature>
<comment type="caution">
    <text evidence="7">The sequence shown here is derived from an EMBL/GenBank/DDBJ whole genome shotgun (WGS) entry which is preliminary data.</text>
</comment>
<dbReference type="GO" id="GO:0005886">
    <property type="term" value="C:plasma membrane"/>
    <property type="evidence" value="ECO:0007669"/>
    <property type="project" value="UniProtKB-SubCell"/>
</dbReference>
<feature type="transmembrane region" description="Helical" evidence="6">
    <location>
        <begin position="136"/>
        <end position="153"/>
    </location>
</feature>
<feature type="transmembrane region" description="Helical" evidence="6">
    <location>
        <begin position="314"/>
        <end position="342"/>
    </location>
</feature>
<feature type="transmembrane region" description="Helical" evidence="6">
    <location>
        <begin position="48"/>
        <end position="71"/>
    </location>
</feature>
<dbReference type="Pfam" id="PF01943">
    <property type="entry name" value="Polysacc_synt"/>
    <property type="match status" value="1"/>
</dbReference>
<keyword evidence="4 6" id="KW-1133">Transmembrane helix</keyword>
<evidence type="ECO:0000256" key="5">
    <source>
        <dbReference type="ARBA" id="ARBA00023136"/>
    </source>
</evidence>
<evidence type="ECO:0000256" key="4">
    <source>
        <dbReference type="ARBA" id="ARBA00022989"/>
    </source>
</evidence>
<feature type="transmembrane region" description="Helical" evidence="6">
    <location>
        <begin position="189"/>
        <end position="211"/>
    </location>
</feature>
<dbReference type="Proteomes" id="UP000297983">
    <property type="component" value="Unassembled WGS sequence"/>
</dbReference>
<evidence type="ECO:0000256" key="6">
    <source>
        <dbReference type="SAM" id="Phobius"/>
    </source>
</evidence>
<keyword evidence="5 6" id="KW-0472">Membrane</keyword>
<feature type="transmembrane region" description="Helical" evidence="6">
    <location>
        <begin position="354"/>
        <end position="378"/>
    </location>
</feature>
<feature type="transmembrane region" description="Helical" evidence="6">
    <location>
        <begin position="255"/>
        <end position="275"/>
    </location>
</feature>
<proteinExistence type="predicted"/>
<evidence type="ECO:0000256" key="2">
    <source>
        <dbReference type="ARBA" id="ARBA00022475"/>
    </source>
</evidence>
<sequence>MSASELESRAQDSRLIARQGVASFLGSATSAIMGFILIVVLARTLGDVGSGVVLQAIAVFTIVLSLARAGMDSAAVWIMPRLVAHDPVRIRSALGTMFFVTAISSSVCAVATALLAPGFALSGDSHSDEVVRAVTVAGWFLPAGALLLVALAVTRGLGGIVPYMGVGSVGLPVVRSIVVWLAATAGGSFVAVTLAWAAPLPVALIAVLIIVRFQVRRHERAAETRGSWRPIAALRQSILSYALPRTVSAGLEQTLIWLDVIMVGVIAGSAAAGVYGGASRFVAAGLVIDTALRIVVSTRFSTLLFEKKLVEVEALYRVAATFLVLFGTPIYLLLAVFAPIVLSWLGPGFEQGSTALVILCVGATLAFTAGNIHSVLLMSGRSGWAAINKGVVLLVNVAGNLVLIPLIGITGAALSWAFCMLLDATLAVIEVRRFLGIRMGVGTVAYALLVPVVTFGAPAITLRLTVGATFQALVLAAAIGAILFVGWCALDRKRLHLHDLRIITRRR</sequence>
<feature type="transmembrane region" description="Helical" evidence="6">
    <location>
        <begin position="92"/>
        <end position="116"/>
    </location>
</feature>
<dbReference type="RefSeq" id="WP_134553375.1">
    <property type="nucleotide sequence ID" value="NZ_SOHL01000030.1"/>
</dbReference>
<feature type="transmembrane region" description="Helical" evidence="6">
    <location>
        <begin position="468"/>
        <end position="490"/>
    </location>
</feature>
<feature type="transmembrane region" description="Helical" evidence="6">
    <location>
        <begin position="413"/>
        <end position="431"/>
    </location>
</feature>
<keyword evidence="2" id="KW-1003">Cell membrane</keyword>
<dbReference type="PANTHER" id="PTHR30250">
    <property type="entry name" value="PST FAMILY PREDICTED COLANIC ACID TRANSPORTER"/>
    <property type="match status" value="1"/>
</dbReference>
<protein>
    <submittedName>
        <fullName evidence="7">Flippase</fullName>
    </submittedName>
</protein>
<feature type="transmembrane region" description="Helical" evidence="6">
    <location>
        <begin position="390"/>
        <end position="407"/>
    </location>
</feature>
<dbReference type="InterPro" id="IPR002797">
    <property type="entry name" value="Polysacc_synth"/>
</dbReference>
<accession>A0A4R9ANP1</accession>
<keyword evidence="3 6" id="KW-0812">Transmembrane</keyword>
<dbReference type="InterPro" id="IPR050833">
    <property type="entry name" value="Poly_Biosynth_Transport"/>
</dbReference>
<feature type="transmembrane region" description="Helical" evidence="6">
    <location>
        <begin position="160"/>
        <end position="183"/>
    </location>
</feature>